<accession>F4XTR4</accession>
<evidence type="ECO:0008006" key="3">
    <source>
        <dbReference type="Google" id="ProtNLM"/>
    </source>
</evidence>
<proteinExistence type="predicted"/>
<evidence type="ECO:0000313" key="1">
    <source>
        <dbReference type="EMBL" id="EGJ31890.1"/>
    </source>
</evidence>
<organism evidence="1 2">
    <name type="scientific">Moorena producens 3L</name>
    <dbReference type="NCBI Taxonomy" id="489825"/>
    <lineage>
        <taxon>Bacteria</taxon>
        <taxon>Bacillati</taxon>
        <taxon>Cyanobacteriota</taxon>
        <taxon>Cyanophyceae</taxon>
        <taxon>Coleofasciculales</taxon>
        <taxon>Coleofasciculaceae</taxon>
        <taxon>Moorena</taxon>
    </lineage>
</organism>
<protein>
    <recommendedName>
        <fullName evidence="3">Tetratricopeptide repeat protein</fullName>
    </recommendedName>
</protein>
<dbReference type="SUPFAM" id="SSF48452">
    <property type="entry name" value="TPR-like"/>
    <property type="match status" value="1"/>
</dbReference>
<dbReference type="HOGENOM" id="CLU_2451344_0_0_3"/>
<dbReference type="EMBL" id="GL890930">
    <property type="protein sequence ID" value="EGJ31890.1"/>
    <property type="molecule type" value="Genomic_DNA"/>
</dbReference>
<gene>
    <name evidence="1" type="ORF">LYNGBM3L_32300</name>
</gene>
<name>F4XTR4_9CYAN</name>
<sequence>MALAVYTREAFPEQWAMAQFNLGRAYVNRITGQKAQNQENAIACYQLAKEVYTREAFPVDWASTQKNLGSAYRNRITGQKAQNLEKAFA</sequence>
<reference evidence="2" key="1">
    <citation type="journal article" date="2011" name="Proc. Natl. Acad. Sci. U.S.A.">
        <title>Genomic insights into the physiology and ecology of the marine filamentous cyanobacterium Lyngbya majuscula.</title>
        <authorList>
            <person name="Jones A.C."/>
            <person name="Monroe E.A."/>
            <person name="Podell S."/>
            <person name="Hess W.R."/>
            <person name="Klages S."/>
            <person name="Esquenazi E."/>
            <person name="Niessen S."/>
            <person name="Hoover H."/>
            <person name="Rothmann M."/>
            <person name="Lasken R.S."/>
            <person name="Yates J.R.III."/>
            <person name="Reinhardt R."/>
            <person name="Kube M."/>
            <person name="Burkart M.D."/>
            <person name="Allen E.E."/>
            <person name="Dorrestein P.C."/>
            <person name="Gerwick W.H."/>
            <person name="Gerwick L."/>
        </authorList>
    </citation>
    <scope>NUCLEOTIDE SEQUENCE [LARGE SCALE GENOMIC DNA]</scope>
    <source>
        <strain evidence="2">3L</strain>
    </source>
</reference>
<dbReference type="RefSeq" id="WP_008185702.1">
    <property type="nucleotide sequence ID" value="NZ_MKZR01000001.1"/>
</dbReference>
<dbReference type="Proteomes" id="UP000003959">
    <property type="component" value="Unassembled WGS sequence"/>
</dbReference>
<dbReference type="InterPro" id="IPR011990">
    <property type="entry name" value="TPR-like_helical_dom_sf"/>
</dbReference>
<dbReference type="eggNOG" id="COG0457">
    <property type="taxonomic scope" value="Bacteria"/>
</dbReference>
<keyword evidence="2" id="KW-1185">Reference proteome</keyword>
<evidence type="ECO:0000313" key="2">
    <source>
        <dbReference type="Proteomes" id="UP000003959"/>
    </source>
</evidence>
<dbReference type="Gene3D" id="1.25.40.10">
    <property type="entry name" value="Tetratricopeptide repeat domain"/>
    <property type="match status" value="1"/>
</dbReference>
<dbReference type="AlphaFoldDB" id="F4XTR4"/>